<evidence type="ECO:0000313" key="18">
    <source>
        <dbReference type="Proteomes" id="UP001179280"/>
    </source>
</evidence>
<sequence length="205" mass="22909">MIDVTYNADGLIPVIVQDVTTKAVLTLAYMNETALNKTIETKQTWFYSRSRNELWHKGETSGNVQDVVEIMYDCDQDALLVYVHPHGPACHTGSISCFSQSLLEAGNQLASSPYAVLSNLEARIANRKKAMPEGAYTTYLFSEGLDKILKKVGEEASEVIIAAKNRDQDELSSETADLLYHLLVLLQEQETPLELILQKLSDRQK</sequence>
<dbReference type="InterPro" id="IPR008179">
    <property type="entry name" value="HisE"/>
</dbReference>
<dbReference type="InterPro" id="IPR021130">
    <property type="entry name" value="PRib-ATP_PPHydrolase-like"/>
</dbReference>
<evidence type="ECO:0000313" key="17">
    <source>
        <dbReference type="EMBL" id="MBM7840475.1"/>
    </source>
</evidence>
<keyword evidence="18" id="KW-1185">Reference proteome</keyword>
<evidence type="ECO:0000256" key="4">
    <source>
        <dbReference type="ARBA" id="ARBA00005169"/>
    </source>
</evidence>
<evidence type="ECO:0000256" key="8">
    <source>
        <dbReference type="ARBA" id="ARBA00022490"/>
    </source>
</evidence>
<evidence type="ECO:0000256" key="11">
    <source>
        <dbReference type="ARBA" id="ARBA00022801"/>
    </source>
</evidence>
<dbReference type="EC" id="3.6.1.31" evidence="15"/>
<reference evidence="17" key="1">
    <citation type="submission" date="2021-01" db="EMBL/GenBank/DDBJ databases">
        <title>Genomic Encyclopedia of Type Strains, Phase IV (KMG-IV): sequencing the most valuable type-strain genomes for metagenomic binning, comparative biology and taxonomic classification.</title>
        <authorList>
            <person name="Goeker M."/>
        </authorList>
    </citation>
    <scope>NUCLEOTIDE SEQUENCE</scope>
    <source>
        <strain evidence="17">DSM 21943</strain>
    </source>
</reference>
<evidence type="ECO:0000256" key="14">
    <source>
        <dbReference type="ARBA" id="ARBA00023268"/>
    </source>
</evidence>
<comment type="similarity">
    <text evidence="6 15">In the C-terminal section; belongs to the PRA-PH family.</text>
</comment>
<dbReference type="PANTHER" id="PTHR42945:SF9">
    <property type="entry name" value="HISTIDINE BIOSYNTHESIS BIFUNCTIONAL PROTEIN HISIE"/>
    <property type="match status" value="1"/>
</dbReference>
<dbReference type="Pfam" id="PF01503">
    <property type="entry name" value="PRA-PH"/>
    <property type="match status" value="1"/>
</dbReference>
<proteinExistence type="inferred from homology"/>
<evidence type="ECO:0000256" key="1">
    <source>
        <dbReference type="ARBA" id="ARBA00000024"/>
    </source>
</evidence>
<evidence type="ECO:0000256" key="3">
    <source>
        <dbReference type="ARBA" id="ARBA00004496"/>
    </source>
</evidence>
<comment type="caution">
    <text evidence="17">The sequence shown here is derived from an EMBL/GenBank/DDBJ whole genome shotgun (WGS) entry which is preliminary data.</text>
</comment>
<gene>
    <name evidence="15" type="primary">hisI</name>
    <name evidence="15" type="synonym">hisIE</name>
    <name evidence="17" type="ORF">JOC54_003767</name>
</gene>
<organism evidence="17 18">
    <name type="scientific">Shouchella xiaoxiensis</name>
    <dbReference type="NCBI Taxonomy" id="766895"/>
    <lineage>
        <taxon>Bacteria</taxon>
        <taxon>Bacillati</taxon>
        <taxon>Bacillota</taxon>
        <taxon>Bacilli</taxon>
        <taxon>Bacillales</taxon>
        <taxon>Bacillaceae</taxon>
        <taxon>Shouchella</taxon>
    </lineage>
</organism>
<dbReference type="Proteomes" id="UP001179280">
    <property type="component" value="Unassembled WGS sequence"/>
</dbReference>
<evidence type="ECO:0000256" key="13">
    <source>
        <dbReference type="ARBA" id="ARBA00023102"/>
    </source>
</evidence>
<evidence type="ECO:0000256" key="10">
    <source>
        <dbReference type="ARBA" id="ARBA00022741"/>
    </source>
</evidence>
<evidence type="ECO:0000256" key="15">
    <source>
        <dbReference type="HAMAP-Rule" id="MF_01019"/>
    </source>
</evidence>
<keyword evidence="10 15" id="KW-0547">Nucleotide-binding</keyword>
<dbReference type="HAMAP" id="MF_01020">
    <property type="entry name" value="HisE"/>
    <property type="match status" value="1"/>
</dbReference>
<keyword evidence="8 15" id="KW-0963">Cytoplasm</keyword>
<name>A0ABS2SY68_9BACI</name>
<dbReference type="InterPro" id="IPR038019">
    <property type="entry name" value="PRib_AMP_CycHydrolase_sf"/>
</dbReference>
<dbReference type="EMBL" id="JAFBCV010000014">
    <property type="protein sequence ID" value="MBM7840475.1"/>
    <property type="molecule type" value="Genomic_DNA"/>
</dbReference>
<feature type="region of interest" description="Phosphoribosyl-ATP pyrophosphohydrolase" evidence="15">
    <location>
        <begin position="117"/>
        <end position="205"/>
    </location>
</feature>
<keyword evidence="12 15" id="KW-0067">ATP-binding</keyword>
<dbReference type="HAMAP" id="MF_01019">
    <property type="entry name" value="HisIE"/>
    <property type="match status" value="1"/>
</dbReference>
<dbReference type="InterPro" id="IPR023019">
    <property type="entry name" value="His_synth_HisIE"/>
</dbReference>
<accession>A0ABS2SY68</accession>
<evidence type="ECO:0000259" key="16">
    <source>
        <dbReference type="Pfam" id="PF01502"/>
    </source>
</evidence>
<comment type="similarity">
    <text evidence="7 15">In the N-terminal section; belongs to the PRA-CH family.</text>
</comment>
<keyword evidence="14 15" id="KW-0511">Multifunctional enzyme</keyword>
<dbReference type="NCBIfam" id="NF000768">
    <property type="entry name" value="PRK00051.1"/>
    <property type="match status" value="1"/>
</dbReference>
<keyword evidence="11 15" id="KW-0378">Hydrolase</keyword>
<dbReference type="NCBIfam" id="NF002747">
    <property type="entry name" value="PRK02759.1"/>
    <property type="match status" value="1"/>
</dbReference>
<feature type="domain" description="Phosphoribosyl-AMP cyclohydrolase" evidence="16">
    <location>
        <begin position="27"/>
        <end position="98"/>
    </location>
</feature>
<comment type="pathway">
    <text evidence="4 15">Amino-acid biosynthesis; L-histidine biosynthesis; L-histidine from 5-phospho-alpha-D-ribose 1-diphosphate: step 3/9.</text>
</comment>
<dbReference type="SUPFAM" id="SSF141734">
    <property type="entry name" value="HisI-like"/>
    <property type="match status" value="1"/>
</dbReference>
<evidence type="ECO:0000256" key="6">
    <source>
        <dbReference type="ARBA" id="ARBA00007731"/>
    </source>
</evidence>
<dbReference type="RefSeq" id="WP_204468092.1">
    <property type="nucleotide sequence ID" value="NZ_JAFBCV010000014.1"/>
</dbReference>
<dbReference type="EC" id="3.5.4.19" evidence="15"/>
<dbReference type="InterPro" id="IPR026660">
    <property type="entry name" value="PRA-CH"/>
</dbReference>
<dbReference type="GO" id="GO:0004635">
    <property type="term" value="F:phosphoribosyl-AMP cyclohydrolase activity"/>
    <property type="evidence" value="ECO:0007669"/>
    <property type="project" value="UniProtKB-EC"/>
</dbReference>
<dbReference type="Gene3D" id="1.10.287.1080">
    <property type="entry name" value="MazG-like"/>
    <property type="match status" value="1"/>
</dbReference>
<comment type="subcellular location">
    <subcellularLocation>
        <location evidence="3 15">Cytoplasm</location>
    </subcellularLocation>
</comment>
<dbReference type="CDD" id="cd11534">
    <property type="entry name" value="NTP-PPase_HisIE_like"/>
    <property type="match status" value="1"/>
</dbReference>
<dbReference type="GO" id="GO:0004636">
    <property type="term" value="F:phosphoribosyl-ATP diphosphatase activity"/>
    <property type="evidence" value="ECO:0007669"/>
    <property type="project" value="UniProtKB-EC"/>
</dbReference>
<evidence type="ECO:0000256" key="5">
    <source>
        <dbReference type="ARBA" id="ARBA00005204"/>
    </source>
</evidence>
<keyword evidence="9 15" id="KW-0028">Amino-acid biosynthesis</keyword>
<evidence type="ECO:0000256" key="9">
    <source>
        <dbReference type="ARBA" id="ARBA00022605"/>
    </source>
</evidence>
<dbReference type="PANTHER" id="PTHR42945">
    <property type="entry name" value="HISTIDINE BIOSYNTHESIS BIFUNCTIONAL PROTEIN"/>
    <property type="match status" value="1"/>
</dbReference>
<keyword evidence="13 15" id="KW-0368">Histidine biosynthesis</keyword>
<comment type="catalytic activity">
    <reaction evidence="2 15">
        <text>1-(5-phospho-beta-D-ribosyl)-ATP + H2O = 1-(5-phospho-beta-D-ribosyl)-5'-AMP + diphosphate + H(+)</text>
        <dbReference type="Rhea" id="RHEA:22828"/>
        <dbReference type="ChEBI" id="CHEBI:15377"/>
        <dbReference type="ChEBI" id="CHEBI:15378"/>
        <dbReference type="ChEBI" id="CHEBI:33019"/>
        <dbReference type="ChEBI" id="CHEBI:59457"/>
        <dbReference type="ChEBI" id="CHEBI:73183"/>
        <dbReference type="EC" id="3.6.1.31"/>
    </reaction>
</comment>
<dbReference type="Pfam" id="PF01502">
    <property type="entry name" value="PRA-CH"/>
    <property type="match status" value="1"/>
</dbReference>
<evidence type="ECO:0000256" key="7">
    <source>
        <dbReference type="ARBA" id="ARBA00008299"/>
    </source>
</evidence>
<evidence type="ECO:0000256" key="12">
    <source>
        <dbReference type="ARBA" id="ARBA00022840"/>
    </source>
</evidence>
<protein>
    <recommendedName>
        <fullName evidence="15">Histidine biosynthesis bifunctional protein HisIE</fullName>
    </recommendedName>
    <domain>
        <recommendedName>
            <fullName evidence="15">Phosphoribosyl-AMP cyclohydrolase</fullName>
            <shortName evidence="15">PRA-CH</shortName>
            <ecNumber evidence="15">3.5.4.19</ecNumber>
        </recommendedName>
    </domain>
    <domain>
        <recommendedName>
            <fullName evidence="15">Phosphoribosyl-ATP pyrophosphatase</fullName>
            <shortName evidence="15">PRA-PH</shortName>
            <ecNumber evidence="15">3.6.1.31</ecNumber>
        </recommendedName>
    </domain>
</protein>
<evidence type="ECO:0000256" key="2">
    <source>
        <dbReference type="ARBA" id="ARBA00001460"/>
    </source>
</evidence>
<dbReference type="SUPFAM" id="SSF101386">
    <property type="entry name" value="all-alpha NTP pyrophosphatases"/>
    <property type="match status" value="1"/>
</dbReference>
<feature type="region of interest" description="Phosphoribosyl-AMP cyclohydrolase" evidence="15">
    <location>
        <begin position="1"/>
        <end position="116"/>
    </location>
</feature>
<dbReference type="InterPro" id="IPR002496">
    <property type="entry name" value="PRib_AMP_CycHydrolase_dom"/>
</dbReference>
<comment type="pathway">
    <text evidence="5 15">Amino-acid biosynthesis; L-histidine biosynthesis; L-histidine from 5-phospho-alpha-D-ribose 1-diphosphate: step 2/9.</text>
</comment>
<comment type="catalytic activity">
    <reaction evidence="1 15">
        <text>1-(5-phospho-beta-D-ribosyl)-5'-AMP + H2O = 1-(5-phospho-beta-D-ribosyl)-5-[(5-phospho-beta-D-ribosylamino)methylideneamino]imidazole-4-carboxamide</text>
        <dbReference type="Rhea" id="RHEA:20049"/>
        <dbReference type="ChEBI" id="CHEBI:15377"/>
        <dbReference type="ChEBI" id="CHEBI:58435"/>
        <dbReference type="ChEBI" id="CHEBI:59457"/>
        <dbReference type="EC" id="3.5.4.19"/>
    </reaction>
</comment>
<dbReference type="HAMAP" id="MF_01021">
    <property type="entry name" value="HisI"/>
    <property type="match status" value="1"/>
</dbReference>
<dbReference type="Gene3D" id="3.10.20.810">
    <property type="entry name" value="Phosphoribosyl-AMP cyclohydrolase"/>
    <property type="match status" value="1"/>
</dbReference>
<dbReference type="NCBIfam" id="TIGR03188">
    <property type="entry name" value="histidine_hisI"/>
    <property type="match status" value="1"/>
</dbReference>